<evidence type="ECO:0000256" key="1">
    <source>
        <dbReference type="SAM" id="SignalP"/>
    </source>
</evidence>
<comment type="caution">
    <text evidence="2">The sequence shown here is derived from an EMBL/GenBank/DDBJ whole genome shotgun (WGS) entry which is preliminary data.</text>
</comment>
<proteinExistence type="predicted"/>
<protein>
    <submittedName>
        <fullName evidence="2">Uncharacterized protein</fullName>
    </submittedName>
</protein>
<dbReference type="EMBL" id="JBBKTX010000016">
    <property type="protein sequence ID" value="MFK4753375.1"/>
    <property type="molecule type" value="Genomic_DNA"/>
</dbReference>
<dbReference type="Proteomes" id="UP001620597">
    <property type="component" value="Unassembled WGS sequence"/>
</dbReference>
<feature type="signal peptide" evidence="1">
    <location>
        <begin position="1"/>
        <end position="27"/>
    </location>
</feature>
<evidence type="ECO:0000313" key="2">
    <source>
        <dbReference type="EMBL" id="MFK4753375.1"/>
    </source>
</evidence>
<keyword evidence="3" id="KW-1185">Reference proteome</keyword>
<dbReference type="Gene3D" id="2.40.160.10">
    <property type="entry name" value="Porin"/>
    <property type="match status" value="1"/>
</dbReference>
<dbReference type="RefSeq" id="WP_416206422.1">
    <property type="nucleotide sequence ID" value="NZ_JBBKTX010000016.1"/>
</dbReference>
<evidence type="ECO:0000313" key="3">
    <source>
        <dbReference type="Proteomes" id="UP001620597"/>
    </source>
</evidence>
<reference evidence="2 3" key="1">
    <citation type="submission" date="2024-03" db="EMBL/GenBank/DDBJ databases">
        <title>High-quality draft genome sequence of Oceanobacter sp. wDCs-4.</title>
        <authorList>
            <person name="Dong C."/>
        </authorList>
    </citation>
    <scope>NUCLEOTIDE SEQUENCE [LARGE SCALE GENOMIC DNA]</scope>
    <source>
        <strain evidence="3">wDCs-4</strain>
    </source>
</reference>
<feature type="chain" id="PRO_5046874776" evidence="1">
    <location>
        <begin position="28"/>
        <end position="407"/>
    </location>
</feature>
<keyword evidence="1" id="KW-0732">Signal</keyword>
<name>A0ABW8NK68_9GAMM</name>
<sequence>MTALPIRLNNLRCLVAASSLMVLPVLADSGHQHETAAAGETGQDRTLWQLDVVMGYQKTATPRIAGFLPYDGHYRSAGFGLQHLDIGRSFRLPDQGVYGQVVVSRHSSSTDIHEAWIGHRSGAWQLQAGQQLVDLGWLNRLHSHDRLFVDLPLMYQAMWGGEWSEAEVRLGYQRLDLDSNSGLWQWHSALSLLGTSQMNTARDGVAAMVTTAVSARYGQWQHAIKLDVYGAEVGQRGMQLFSTSTATHSHGSTATEYFDGGIGHIAMGLSSEWDNTWGRWRLQGEYQQRQEKGDLSSAAGQTTDASAVLDLRSWGSYLDLSWQQSRLAAGVRWQTLGSDVGLSRVSGDDLADSILNHQSRSPSYLNMLIAWRLPWQGSKLRLQYNVPLTDALALPRIQLQWLYSVAF</sequence>
<accession>A0ABW8NK68</accession>
<gene>
    <name evidence="2" type="ORF">WG929_13245</name>
</gene>
<dbReference type="InterPro" id="IPR023614">
    <property type="entry name" value="Porin_dom_sf"/>
</dbReference>
<organism evidence="2 3">
    <name type="scientific">Oceanobacter antarcticus</name>
    <dbReference type="NCBI Taxonomy" id="3133425"/>
    <lineage>
        <taxon>Bacteria</taxon>
        <taxon>Pseudomonadati</taxon>
        <taxon>Pseudomonadota</taxon>
        <taxon>Gammaproteobacteria</taxon>
        <taxon>Oceanospirillales</taxon>
        <taxon>Oceanospirillaceae</taxon>
        <taxon>Oceanobacter</taxon>
    </lineage>
</organism>